<comment type="subcellular location">
    <subcellularLocation>
        <location evidence="1">Cell outer membrane</location>
    </subcellularLocation>
</comment>
<feature type="region of interest" description="Disordered" evidence="5">
    <location>
        <begin position="136"/>
        <end position="166"/>
    </location>
</feature>
<proteinExistence type="predicted"/>
<sequence>MLIRRLAEPVHRKHAPASVPLSTESSGRCGDGGQGLPAPHVLFPCRCVSPSPPPAPRLSSRRRKEGDRGMTTRHGRPGPARLPILLVAAATLAGMPAARLHAGQMVTFDQPPSVQDLATALGIRLPSRTRSIVLTPPEAAAPARPTRPAQPAQAAAAPPAEPSPRQDIERAVGIRIPFDLNSAAIQPRLLDFIRPVADLLAQLPQMELVIEGHTDSTGSRGYNMQLSQRRAIAVRDALVAQYGIAASRLSAVGKGPTRPLLQDDPANGANRRVEFRFRNI</sequence>
<dbReference type="AlphaFoldDB" id="A0A5M6INN4"/>
<dbReference type="EMBL" id="VWPK01000042">
    <property type="protein sequence ID" value="KAA5609874.1"/>
    <property type="molecule type" value="Genomic_DNA"/>
</dbReference>
<dbReference type="InterPro" id="IPR006664">
    <property type="entry name" value="OMP_bac"/>
</dbReference>
<feature type="region of interest" description="Disordered" evidence="5">
    <location>
        <begin position="1"/>
        <end position="35"/>
    </location>
</feature>
<evidence type="ECO:0000259" key="6">
    <source>
        <dbReference type="PROSITE" id="PS51123"/>
    </source>
</evidence>
<dbReference type="PANTHER" id="PTHR30329">
    <property type="entry name" value="STATOR ELEMENT OF FLAGELLAR MOTOR COMPLEX"/>
    <property type="match status" value="1"/>
</dbReference>
<evidence type="ECO:0000256" key="1">
    <source>
        <dbReference type="ARBA" id="ARBA00004442"/>
    </source>
</evidence>
<dbReference type="InterPro" id="IPR006665">
    <property type="entry name" value="OmpA-like"/>
</dbReference>
<evidence type="ECO:0000256" key="2">
    <source>
        <dbReference type="ARBA" id="ARBA00023136"/>
    </source>
</evidence>
<feature type="region of interest" description="Disordered" evidence="5">
    <location>
        <begin position="50"/>
        <end position="79"/>
    </location>
</feature>
<feature type="compositionally biased region" description="Low complexity" evidence="5">
    <location>
        <begin position="136"/>
        <end position="158"/>
    </location>
</feature>
<reference evidence="7 8" key="1">
    <citation type="submission" date="2019-09" db="EMBL/GenBank/DDBJ databases">
        <title>Genome sequence of Rhodovastum atsumiense, a diverse member of the Acetobacteraceae family of non-sulfur purple photosynthetic bacteria.</title>
        <authorList>
            <person name="Meyer T."/>
            <person name="Kyndt J."/>
        </authorList>
    </citation>
    <scope>NUCLEOTIDE SEQUENCE [LARGE SCALE GENOMIC DNA]</scope>
    <source>
        <strain evidence="7 8">DSM 21279</strain>
    </source>
</reference>
<dbReference type="Pfam" id="PF00691">
    <property type="entry name" value="OmpA"/>
    <property type="match status" value="1"/>
</dbReference>
<keyword evidence="3" id="KW-0998">Cell outer membrane</keyword>
<keyword evidence="8" id="KW-1185">Reference proteome</keyword>
<dbReference type="CDD" id="cd07185">
    <property type="entry name" value="OmpA_C-like"/>
    <property type="match status" value="1"/>
</dbReference>
<feature type="compositionally biased region" description="Basic and acidic residues" evidence="5">
    <location>
        <begin position="1"/>
        <end position="10"/>
    </location>
</feature>
<evidence type="ECO:0000256" key="5">
    <source>
        <dbReference type="SAM" id="MobiDB-lite"/>
    </source>
</evidence>
<evidence type="ECO:0000313" key="7">
    <source>
        <dbReference type="EMBL" id="KAA5609874.1"/>
    </source>
</evidence>
<accession>A0A5M6INN4</accession>
<dbReference type="OrthoDB" id="9814546at2"/>
<evidence type="ECO:0000256" key="4">
    <source>
        <dbReference type="PROSITE-ProRule" id="PRU00473"/>
    </source>
</evidence>
<evidence type="ECO:0000256" key="3">
    <source>
        <dbReference type="ARBA" id="ARBA00023237"/>
    </source>
</evidence>
<dbReference type="GO" id="GO:0009279">
    <property type="term" value="C:cell outer membrane"/>
    <property type="evidence" value="ECO:0007669"/>
    <property type="project" value="UniProtKB-SubCell"/>
</dbReference>
<dbReference type="Gene3D" id="3.30.1330.60">
    <property type="entry name" value="OmpA-like domain"/>
    <property type="match status" value="1"/>
</dbReference>
<dbReference type="Proteomes" id="UP000325255">
    <property type="component" value="Unassembled WGS sequence"/>
</dbReference>
<dbReference type="InterPro" id="IPR006690">
    <property type="entry name" value="OMPA-like_CS"/>
</dbReference>
<dbReference type="InterPro" id="IPR036737">
    <property type="entry name" value="OmpA-like_sf"/>
</dbReference>
<dbReference type="PROSITE" id="PS01068">
    <property type="entry name" value="OMPA_1"/>
    <property type="match status" value="1"/>
</dbReference>
<protein>
    <submittedName>
        <fullName evidence="7">OmpA family protein</fullName>
    </submittedName>
</protein>
<dbReference type="InterPro" id="IPR050330">
    <property type="entry name" value="Bact_OuterMem_StrucFunc"/>
</dbReference>
<dbReference type="PRINTS" id="PR01021">
    <property type="entry name" value="OMPADOMAIN"/>
</dbReference>
<dbReference type="PROSITE" id="PS51123">
    <property type="entry name" value="OMPA_2"/>
    <property type="match status" value="1"/>
</dbReference>
<gene>
    <name evidence="7" type="ORF">F1189_22045</name>
</gene>
<evidence type="ECO:0000313" key="8">
    <source>
        <dbReference type="Proteomes" id="UP000325255"/>
    </source>
</evidence>
<dbReference type="SUPFAM" id="SSF103088">
    <property type="entry name" value="OmpA-like"/>
    <property type="match status" value="1"/>
</dbReference>
<dbReference type="PANTHER" id="PTHR30329:SF21">
    <property type="entry name" value="LIPOPROTEIN YIAD-RELATED"/>
    <property type="match status" value="1"/>
</dbReference>
<keyword evidence="2 4" id="KW-0472">Membrane</keyword>
<name>A0A5M6INN4_9PROT</name>
<feature type="domain" description="OmpA-like" evidence="6">
    <location>
        <begin position="165"/>
        <end position="280"/>
    </location>
</feature>
<organism evidence="7 8">
    <name type="scientific">Rhodovastum atsumiense</name>
    <dbReference type="NCBI Taxonomy" id="504468"/>
    <lineage>
        <taxon>Bacteria</taxon>
        <taxon>Pseudomonadati</taxon>
        <taxon>Pseudomonadota</taxon>
        <taxon>Alphaproteobacteria</taxon>
        <taxon>Acetobacterales</taxon>
        <taxon>Acetobacteraceae</taxon>
        <taxon>Rhodovastum</taxon>
    </lineage>
</organism>
<comment type="caution">
    <text evidence="7">The sequence shown here is derived from an EMBL/GenBank/DDBJ whole genome shotgun (WGS) entry which is preliminary data.</text>
</comment>